<evidence type="ECO:0000313" key="3">
    <source>
        <dbReference type="EMBL" id="WAL62391.1"/>
    </source>
</evidence>
<dbReference type="PRINTS" id="PR01438">
    <property type="entry name" value="UNVRSLSTRESS"/>
</dbReference>
<evidence type="ECO:0000259" key="2">
    <source>
        <dbReference type="Pfam" id="PF00582"/>
    </source>
</evidence>
<dbReference type="Proteomes" id="UP001163152">
    <property type="component" value="Chromosome"/>
</dbReference>
<dbReference type="PANTHER" id="PTHR46268">
    <property type="entry name" value="STRESS RESPONSE PROTEIN NHAX"/>
    <property type="match status" value="1"/>
</dbReference>
<dbReference type="InterPro" id="IPR014729">
    <property type="entry name" value="Rossmann-like_a/b/a_fold"/>
</dbReference>
<protein>
    <submittedName>
        <fullName evidence="3">Universal stress protein</fullName>
    </submittedName>
</protein>
<dbReference type="InterPro" id="IPR006015">
    <property type="entry name" value="Universal_stress_UspA"/>
</dbReference>
<gene>
    <name evidence="3" type="ORF">OXH18_10495</name>
</gene>
<evidence type="ECO:0000256" key="1">
    <source>
        <dbReference type="ARBA" id="ARBA00008791"/>
    </source>
</evidence>
<dbReference type="AlphaFoldDB" id="A0A9E8ZGM3"/>
<dbReference type="PANTHER" id="PTHR46268:SF6">
    <property type="entry name" value="UNIVERSAL STRESS PROTEIN UP12"/>
    <property type="match status" value="1"/>
</dbReference>
<dbReference type="SUPFAM" id="SSF52402">
    <property type="entry name" value="Adenine nucleotide alpha hydrolases-like"/>
    <property type="match status" value="1"/>
</dbReference>
<keyword evidence="4" id="KW-1185">Reference proteome</keyword>
<name>A0A9E8ZGM3_9CYAN</name>
<reference evidence="3" key="1">
    <citation type="submission" date="2022-12" db="EMBL/GenBank/DDBJ databases">
        <title>Polyphasic identification of a Novel Hot-Spring Cyanobacterium Ocullathermofonsia sinensis gen nov. sp. nov. and Genomic Insights on its Adaptations to the Thermal Habitat.</title>
        <authorList>
            <person name="Daroch M."/>
            <person name="Tang J."/>
            <person name="Jiang Y."/>
        </authorList>
    </citation>
    <scope>NUCLEOTIDE SEQUENCE</scope>
    <source>
        <strain evidence="3">PKUAC-SCTA174</strain>
    </source>
</reference>
<sequence>MSLFSTDRILVPIDFSDGAFTALSQAIDFVGDPARVYALHVLQPLEPTDPAVIWQTLDDQTRKQHVEKAFFERCSDAKYQGLHFDVAIGNPSSEIVDYAKQHNIDLIVVSPHGRTGPLGRFLLGSVAERVVRHAHCPVLVVRR</sequence>
<dbReference type="KEGG" id="tsin:OXH18_10495"/>
<dbReference type="InterPro" id="IPR006016">
    <property type="entry name" value="UspA"/>
</dbReference>
<evidence type="ECO:0000313" key="4">
    <source>
        <dbReference type="Proteomes" id="UP001163152"/>
    </source>
</evidence>
<dbReference type="Gene3D" id="3.40.50.620">
    <property type="entry name" value="HUPs"/>
    <property type="match status" value="1"/>
</dbReference>
<organism evidence="3 4">
    <name type="scientific">Thermocoleostomius sinensis A174</name>
    <dbReference type="NCBI Taxonomy" id="2016057"/>
    <lineage>
        <taxon>Bacteria</taxon>
        <taxon>Bacillati</taxon>
        <taxon>Cyanobacteriota</taxon>
        <taxon>Cyanophyceae</taxon>
        <taxon>Oculatellales</taxon>
        <taxon>Oculatellaceae</taxon>
        <taxon>Thermocoleostomius</taxon>
    </lineage>
</organism>
<dbReference type="RefSeq" id="WP_268612731.1">
    <property type="nucleotide sequence ID" value="NZ_CP113797.1"/>
</dbReference>
<dbReference type="EMBL" id="CP113797">
    <property type="protein sequence ID" value="WAL62391.1"/>
    <property type="molecule type" value="Genomic_DNA"/>
</dbReference>
<proteinExistence type="inferred from homology"/>
<dbReference type="Pfam" id="PF00582">
    <property type="entry name" value="Usp"/>
    <property type="match status" value="1"/>
</dbReference>
<dbReference type="CDD" id="cd00293">
    <property type="entry name" value="USP-like"/>
    <property type="match status" value="1"/>
</dbReference>
<accession>A0A9E8ZGM3</accession>
<feature type="domain" description="UspA" evidence="2">
    <location>
        <begin position="7"/>
        <end position="142"/>
    </location>
</feature>
<comment type="similarity">
    <text evidence="1">Belongs to the universal stress protein A family.</text>
</comment>